<organism evidence="15">
    <name type="scientific">Anopheles coluzzii</name>
    <name type="common">African malaria mosquito</name>
    <dbReference type="NCBI Taxonomy" id="1518534"/>
    <lineage>
        <taxon>Eukaryota</taxon>
        <taxon>Metazoa</taxon>
        <taxon>Ecdysozoa</taxon>
        <taxon>Arthropoda</taxon>
        <taxon>Hexapoda</taxon>
        <taxon>Insecta</taxon>
        <taxon>Pterygota</taxon>
        <taxon>Neoptera</taxon>
        <taxon>Endopterygota</taxon>
        <taxon>Diptera</taxon>
        <taxon>Nematocera</taxon>
        <taxon>Culicoidea</taxon>
        <taxon>Culicidae</taxon>
        <taxon>Anophelinae</taxon>
        <taxon>Anopheles</taxon>
    </lineage>
</organism>
<dbReference type="GO" id="GO:0005634">
    <property type="term" value="C:nucleus"/>
    <property type="evidence" value="ECO:0007669"/>
    <property type="project" value="UniProtKB-SubCell"/>
</dbReference>
<dbReference type="Pfam" id="PF13912">
    <property type="entry name" value="zf-C2H2_6"/>
    <property type="match status" value="1"/>
</dbReference>
<dbReference type="Pfam" id="PF05485">
    <property type="entry name" value="THAP"/>
    <property type="match status" value="1"/>
</dbReference>
<keyword evidence="5 10" id="KW-0862">Zinc</keyword>
<feature type="binding site" evidence="10">
    <location>
        <position position="205"/>
    </location>
    <ligand>
        <name>Zn(2+)</name>
        <dbReference type="ChEBI" id="CHEBI:29105"/>
    </ligand>
</feature>
<dbReference type="GO" id="GO:0003677">
    <property type="term" value="F:DNA binding"/>
    <property type="evidence" value="ECO:0007669"/>
    <property type="project" value="UniProtKB-UniRule"/>
</dbReference>
<evidence type="ECO:0000256" key="7">
    <source>
        <dbReference type="ARBA" id="ARBA00023242"/>
    </source>
</evidence>
<evidence type="ECO:0000259" key="14">
    <source>
        <dbReference type="PROSITE" id="PS51915"/>
    </source>
</evidence>
<keyword evidence="2 10" id="KW-0479">Metal-binding</keyword>
<proteinExistence type="predicted"/>
<feature type="domain" description="C2H2-type" evidence="12">
    <location>
        <begin position="682"/>
        <end position="710"/>
    </location>
</feature>
<evidence type="ECO:0000256" key="5">
    <source>
        <dbReference type="ARBA" id="ARBA00022833"/>
    </source>
</evidence>
<dbReference type="GO" id="GO:0010468">
    <property type="term" value="P:regulation of gene expression"/>
    <property type="evidence" value="ECO:0007669"/>
    <property type="project" value="TreeGrafter"/>
</dbReference>
<feature type="binding site" evidence="10">
    <location>
        <position position="208"/>
    </location>
    <ligand>
        <name>Zn(2+)</name>
        <dbReference type="ChEBI" id="CHEBI:29105"/>
    </ligand>
</feature>
<reference evidence="15" key="1">
    <citation type="submission" date="2022-08" db="UniProtKB">
        <authorList>
            <consortium name="EnsemblMetazoa"/>
        </authorList>
    </citation>
    <scope>IDENTIFICATION</scope>
</reference>
<evidence type="ECO:0000256" key="8">
    <source>
        <dbReference type="PROSITE-ProRule" id="PRU00042"/>
    </source>
</evidence>
<dbReference type="InterPro" id="IPR050331">
    <property type="entry name" value="Zinc_finger"/>
</dbReference>
<dbReference type="FunFam" id="3.30.160.60:FF:000100">
    <property type="entry name" value="Zinc finger 45-like"/>
    <property type="match status" value="1"/>
</dbReference>
<feature type="domain" description="THAP-type" evidence="13">
    <location>
        <begin position="1"/>
        <end position="82"/>
    </location>
</feature>
<dbReference type="SUPFAM" id="SSF57716">
    <property type="entry name" value="Glucocorticoid receptor-like (DNA-binding domain)"/>
    <property type="match status" value="1"/>
</dbReference>
<keyword evidence="3" id="KW-0677">Repeat</keyword>
<sequence>MPASCVIPDCDLKYTHSDDVSFHKFPLKSPELLKQWIQFTGRDESWHPTKWSALCSRHFVASDFKGCAARKILLPTAVPSVRNAVAAKAQPNNLSLPVISYETVCPEEERSHNRHFEHYLPVELDYAPFGGTLCPLVASEQVDEFGPADGDGDVQLIEITCRICGVVFSRAVDSLLTDLVQAEEAVRKYLPFVNLDLPNLPRKICLHCSKRVQGFSKFSENVLRAQSDLEHRFAQELHGGAFAVPDGFAADARTKQEIVSAKPMIIKQEPIASINIKEEKIEYAMNSARQKDPERPPVQESSEPGPPPVMANNPTFTSEPNRIYLFNNVGQDGTNGPALSSINPTKNQARESSKNCEILEILNLYPPIVDITSATVTEVQPYEITLPSVTTATATAGEFSSFSTAASSSSSSAQFVSSLKVENTTELEPEQDDYYLPERLVFINTLEEHSYTKLPIQADDNKDEIFHDMTIGGVSGQWFEATQDTYRWRAMLEREKCRHTGKERPGERGEIVLTKYPCSLCDRSYTNASNLRRHFTTHRPPDQWNHKCGVCLKIFDKLFDLKRHLQLAGCAGGLPVIPAGSTTVVCAEPEELTMLTEPPTTGRTDMPTEPTISAATVTRPIDRLLYVCSTCSKMFQSYNSLKVHEPIHTGTKAYICETCGKRFSGPSNLWQHRLTHSEERQYRCKQCPKVFKRKGGLSQHVRAIHMKIKPYHCPTCGHEYALKADMARCRHSRLNDPAMAVVSATG</sequence>
<dbReference type="Proteomes" id="UP000075882">
    <property type="component" value="Unassembled WGS sequence"/>
</dbReference>
<dbReference type="VEuPathDB" id="VectorBase:ACON2_041573"/>
<dbReference type="InterPro" id="IPR006612">
    <property type="entry name" value="THAP_Znf"/>
</dbReference>
<dbReference type="AlphaFoldDB" id="A0A8W7PK27"/>
<dbReference type="InterPro" id="IPR038441">
    <property type="entry name" value="THAP_Znf_sf"/>
</dbReference>
<dbReference type="PANTHER" id="PTHR16515">
    <property type="entry name" value="PR DOMAIN ZINC FINGER PROTEIN"/>
    <property type="match status" value="1"/>
</dbReference>
<name>A0A8W7PK27_ANOCL</name>
<dbReference type="PROSITE" id="PS50950">
    <property type="entry name" value="ZF_THAP"/>
    <property type="match status" value="1"/>
</dbReference>
<dbReference type="InterPro" id="IPR036236">
    <property type="entry name" value="Znf_C2H2_sf"/>
</dbReference>
<dbReference type="SMART" id="SM00980">
    <property type="entry name" value="THAP"/>
    <property type="match status" value="1"/>
</dbReference>
<protein>
    <submittedName>
        <fullName evidence="15">Uncharacterized protein</fullName>
    </submittedName>
</protein>
<dbReference type="SMART" id="SM00692">
    <property type="entry name" value="DM3"/>
    <property type="match status" value="1"/>
</dbReference>
<dbReference type="PANTHER" id="PTHR16515:SF66">
    <property type="entry name" value="C2H2-TYPE DOMAIN-CONTAINING PROTEIN"/>
    <property type="match status" value="1"/>
</dbReference>
<keyword evidence="4 8" id="KW-0863">Zinc-finger</keyword>
<dbReference type="PROSITE" id="PS50157">
    <property type="entry name" value="ZINC_FINGER_C2H2_2"/>
    <property type="match status" value="4"/>
</dbReference>
<dbReference type="InterPro" id="IPR012934">
    <property type="entry name" value="Znf_AD"/>
</dbReference>
<accession>A0A8W7PK27</accession>
<feature type="domain" description="C2H2-type" evidence="12">
    <location>
        <begin position="626"/>
        <end position="653"/>
    </location>
</feature>
<dbReference type="GO" id="GO:0008270">
    <property type="term" value="F:zinc ion binding"/>
    <property type="evidence" value="ECO:0007669"/>
    <property type="project" value="UniProtKB-UniRule"/>
</dbReference>
<evidence type="ECO:0000256" key="9">
    <source>
        <dbReference type="PROSITE-ProRule" id="PRU00309"/>
    </source>
</evidence>
<keyword evidence="7" id="KW-0539">Nucleus</keyword>
<evidence type="ECO:0000256" key="1">
    <source>
        <dbReference type="ARBA" id="ARBA00004123"/>
    </source>
</evidence>
<dbReference type="InterPro" id="IPR013087">
    <property type="entry name" value="Znf_C2H2_type"/>
</dbReference>
<feature type="domain" description="C2H2-type" evidence="12">
    <location>
        <begin position="654"/>
        <end position="681"/>
    </location>
</feature>
<feature type="domain" description="C2H2-type" evidence="12">
    <location>
        <begin position="516"/>
        <end position="543"/>
    </location>
</feature>
<evidence type="ECO:0000256" key="6">
    <source>
        <dbReference type="ARBA" id="ARBA00023125"/>
    </source>
</evidence>
<evidence type="ECO:0000256" key="11">
    <source>
        <dbReference type="SAM" id="MobiDB-lite"/>
    </source>
</evidence>
<dbReference type="Gene3D" id="6.20.210.20">
    <property type="entry name" value="THAP domain"/>
    <property type="match status" value="1"/>
</dbReference>
<dbReference type="SMART" id="SM00868">
    <property type="entry name" value="zf-AD"/>
    <property type="match status" value="1"/>
</dbReference>
<evidence type="ECO:0000256" key="3">
    <source>
        <dbReference type="ARBA" id="ARBA00022737"/>
    </source>
</evidence>
<dbReference type="Gene3D" id="3.40.1800.20">
    <property type="match status" value="1"/>
</dbReference>
<feature type="binding site" evidence="10">
    <location>
        <position position="161"/>
    </location>
    <ligand>
        <name>Zn(2+)</name>
        <dbReference type="ChEBI" id="CHEBI:29105"/>
    </ligand>
</feature>
<dbReference type="SUPFAM" id="SSF57667">
    <property type="entry name" value="beta-beta-alpha zinc fingers"/>
    <property type="match status" value="3"/>
</dbReference>
<dbReference type="Gene3D" id="3.30.160.60">
    <property type="entry name" value="Classic Zinc Finger"/>
    <property type="match status" value="4"/>
</dbReference>
<comment type="subcellular location">
    <subcellularLocation>
        <location evidence="1">Nucleus</location>
    </subcellularLocation>
</comment>
<dbReference type="SMART" id="SM00355">
    <property type="entry name" value="ZnF_C2H2"/>
    <property type="match status" value="5"/>
</dbReference>
<dbReference type="Pfam" id="PF00096">
    <property type="entry name" value="zf-C2H2"/>
    <property type="match status" value="3"/>
</dbReference>
<evidence type="ECO:0000256" key="4">
    <source>
        <dbReference type="ARBA" id="ARBA00022771"/>
    </source>
</evidence>
<evidence type="ECO:0000313" key="15">
    <source>
        <dbReference type="EnsemblMetazoa" id="ACOM032451-PA.1"/>
    </source>
</evidence>
<feature type="domain" description="ZAD" evidence="14">
    <location>
        <begin position="159"/>
        <end position="232"/>
    </location>
</feature>
<feature type="binding site" evidence="10">
    <location>
        <position position="164"/>
    </location>
    <ligand>
        <name>Zn(2+)</name>
        <dbReference type="ChEBI" id="CHEBI:29105"/>
    </ligand>
</feature>
<keyword evidence="6 9" id="KW-0238">DNA-binding</keyword>
<evidence type="ECO:0000256" key="2">
    <source>
        <dbReference type="ARBA" id="ARBA00022723"/>
    </source>
</evidence>
<evidence type="ECO:0000259" key="13">
    <source>
        <dbReference type="PROSITE" id="PS50950"/>
    </source>
</evidence>
<evidence type="ECO:0000256" key="10">
    <source>
        <dbReference type="PROSITE-ProRule" id="PRU01263"/>
    </source>
</evidence>
<feature type="region of interest" description="Disordered" evidence="11">
    <location>
        <begin position="286"/>
        <end position="317"/>
    </location>
</feature>
<dbReference type="PROSITE" id="PS51915">
    <property type="entry name" value="ZAD"/>
    <property type="match status" value="1"/>
</dbReference>
<evidence type="ECO:0000259" key="12">
    <source>
        <dbReference type="PROSITE" id="PS50157"/>
    </source>
</evidence>
<dbReference type="PROSITE" id="PS00028">
    <property type="entry name" value="ZINC_FINGER_C2H2_1"/>
    <property type="match status" value="4"/>
</dbReference>
<dbReference type="EnsemblMetazoa" id="ACOM032451-RA">
    <property type="protein sequence ID" value="ACOM032451-PA.1"/>
    <property type="gene ID" value="ACOM032451"/>
</dbReference>